<sequence length="539" mass="55350">MSARIYSRKTPLACDAKLSALVARTRAVPYNCLRARLPIDTSAKVSNVRGLRFATKQPDVAQLRWRFGTRNFAVPRAGTTEDVPQGSVDEAKTESVDEESNGNNFGDLMAGITLAFLSIPQGVAYATLAGLPPISGVYANSVAPVVGATLGSSRYLQTGVMSMGAMLSGAAVTGLGLAPGSAPFIAASSLLAVLVGCIRVVLAAVKGGNLVSKVPQTVMHGFTMACVWLVFSTQLPAITGIAGVPPAAAHMIQKAWWVLVQPQNWSLGPVLLSSVSAAIIIGGKRVHALFPGAVVACVLGCAAAAAGLPVGPVVGAVPSGLPTLQLGALLPVMHLIPGLLFAAGAIAVCCFAEGAAISSRLAERDQEEWDANKEVLGSGIAGIASGMFGGLTVSGAISRTSLAAAAGARTRRAAILTGLLVTVFVAAPAGATAIAMLPKATLATLVGVAVLPLLQPTPLLMGNVTDLPEDQCGLDMVVVGWLTVVATLAVAPKLELGLTIGLALACLQLTIRKMLPADEMPMLNDMWHRYFKLYTRTAQ</sequence>
<dbReference type="InterPro" id="IPR001902">
    <property type="entry name" value="SLC26A/SulP_fam"/>
</dbReference>
<organism evidence="8 9">
    <name type="scientific">Cymbomonas tetramitiformis</name>
    <dbReference type="NCBI Taxonomy" id="36881"/>
    <lineage>
        <taxon>Eukaryota</taxon>
        <taxon>Viridiplantae</taxon>
        <taxon>Chlorophyta</taxon>
        <taxon>Pyramimonadophyceae</taxon>
        <taxon>Pyramimonadales</taxon>
        <taxon>Pyramimonadaceae</taxon>
        <taxon>Cymbomonas</taxon>
    </lineage>
</organism>
<dbReference type="GO" id="GO:0055085">
    <property type="term" value="P:transmembrane transport"/>
    <property type="evidence" value="ECO:0007669"/>
    <property type="project" value="InterPro"/>
</dbReference>
<feature type="domain" description="SLC26A/SulP transporter" evidence="7">
    <location>
        <begin position="106"/>
        <end position="455"/>
    </location>
</feature>
<dbReference type="InterPro" id="IPR011547">
    <property type="entry name" value="SLC26A/SulP_dom"/>
</dbReference>
<accession>A0AAE0G808</accession>
<feature type="transmembrane region" description="Helical" evidence="6">
    <location>
        <begin position="217"/>
        <end position="244"/>
    </location>
</feature>
<dbReference type="GO" id="GO:0016020">
    <property type="term" value="C:membrane"/>
    <property type="evidence" value="ECO:0007669"/>
    <property type="project" value="UniProtKB-SubCell"/>
</dbReference>
<feature type="transmembrane region" description="Helical" evidence="6">
    <location>
        <begin position="160"/>
        <end position="178"/>
    </location>
</feature>
<evidence type="ECO:0000256" key="3">
    <source>
        <dbReference type="ARBA" id="ARBA00022989"/>
    </source>
</evidence>
<evidence type="ECO:0000256" key="2">
    <source>
        <dbReference type="ARBA" id="ARBA00022692"/>
    </source>
</evidence>
<comment type="subcellular location">
    <subcellularLocation>
        <location evidence="1">Membrane</location>
        <topology evidence="1">Multi-pass membrane protein</topology>
    </subcellularLocation>
</comment>
<feature type="transmembrane region" description="Helical" evidence="6">
    <location>
        <begin position="288"/>
        <end position="308"/>
    </location>
</feature>
<gene>
    <name evidence="8" type="ORF">CYMTET_18459</name>
</gene>
<evidence type="ECO:0000256" key="5">
    <source>
        <dbReference type="SAM" id="MobiDB-lite"/>
    </source>
</evidence>
<keyword evidence="9" id="KW-1185">Reference proteome</keyword>
<reference evidence="8 9" key="1">
    <citation type="journal article" date="2015" name="Genome Biol. Evol.">
        <title>Comparative Genomics of a Bacterivorous Green Alga Reveals Evolutionary Causalities and Consequences of Phago-Mixotrophic Mode of Nutrition.</title>
        <authorList>
            <person name="Burns J.A."/>
            <person name="Paasch A."/>
            <person name="Narechania A."/>
            <person name="Kim E."/>
        </authorList>
    </citation>
    <scope>NUCLEOTIDE SEQUENCE [LARGE SCALE GENOMIC DNA]</scope>
    <source>
        <strain evidence="8 9">PLY_AMNH</strain>
    </source>
</reference>
<evidence type="ECO:0000256" key="6">
    <source>
        <dbReference type="SAM" id="Phobius"/>
    </source>
</evidence>
<comment type="caution">
    <text evidence="8">The sequence shown here is derived from an EMBL/GenBank/DDBJ whole genome shotgun (WGS) entry which is preliminary data.</text>
</comment>
<feature type="transmembrane region" description="Helical" evidence="6">
    <location>
        <begin position="184"/>
        <end position="205"/>
    </location>
</feature>
<proteinExistence type="predicted"/>
<feature type="region of interest" description="Disordered" evidence="5">
    <location>
        <begin position="77"/>
        <end position="100"/>
    </location>
</feature>
<dbReference type="AlphaFoldDB" id="A0AAE0G808"/>
<evidence type="ECO:0000259" key="7">
    <source>
        <dbReference type="Pfam" id="PF00916"/>
    </source>
</evidence>
<protein>
    <recommendedName>
        <fullName evidence="7">SLC26A/SulP transporter domain-containing protein</fullName>
    </recommendedName>
</protein>
<dbReference type="Proteomes" id="UP001190700">
    <property type="component" value="Unassembled WGS sequence"/>
</dbReference>
<dbReference type="Pfam" id="PF00916">
    <property type="entry name" value="Sulfate_transp"/>
    <property type="match status" value="1"/>
</dbReference>
<evidence type="ECO:0000256" key="1">
    <source>
        <dbReference type="ARBA" id="ARBA00004141"/>
    </source>
</evidence>
<feature type="transmembrane region" description="Helical" evidence="6">
    <location>
        <begin position="264"/>
        <end position="281"/>
    </location>
</feature>
<feature type="transmembrane region" description="Helical" evidence="6">
    <location>
        <begin position="442"/>
        <end position="460"/>
    </location>
</feature>
<evidence type="ECO:0000313" key="9">
    <source>
        <dbReference type="Proteomes" id="UP001190700"/>
    </source>
</evidence>
<dbReference type="PANTHER" id="PTHR11814">
    <property type="entry name" value="SULFATE TRANSPORTER"/>
    <property type="match status" value="1"/>
</dbReference>
<evidence type="ECO:0000313" key="8">
    <source>
        <dbReference type="EMBL" id="KAK3273292.1"/>
    </source>
</evidence>
<dbReference type="EMBL" id="LGRX02008557">
    <property type="protein sequence ID" value="KAK3273292.1"/>
    <property type="molecule type" value="Genomic_DNA"/>
</dbReference>
<keyword evidence="4 6" id="KW-0472">Membrane</keyword>
<feature type="transmembrane region" description="Helical" evidence="6">
    <location>
        <begin position="413"/>
        <end position="436"/>
    </location>
</feature>
<name>A0AAE0G808_9CHLO</name>
<evidence type="ECO:0000256" key="4">
    <source>
        <dbReference type="ARBA" id="ARBA00023136"/>
    </source>
</evidence>
<keyword evidence="2 6" id="KW-0812">Transmembrane</keyword>
<keyword evidence="3 6" id="KW-1133">Transmembrane helix</keyword>
<feature type="transmembrane region" description="Helical" evidence="6">
    <location>
        <begin position="328"/>
        <end position="352"/>
    </location>
</feature>